<dbReference type="RefSeq" id="WP_157390549.1">
    <property type="nucleotide sequence ID" value="NZ_WRPP01000005.1"/>
</dbReference>
<keyword evidence="4" id="KW-1185">Reference proteome</keyword>
<feature type="chain" id="PRO_5039443206" evidence="2">
    <location>
        <begin position="39"/>
        <end position="198"/>
    </location>
</feature>
<name>A0A7K1V3E1_9NOCA</name>
<gene>
    <name evidence="3" type="ORF">GPX89_27730</name>
</gene>
<dbReference type="Proteomes" id="UP000466794">
    <property type="component" value="Unassembled WGS sequence"/>
</dbReference>
<accession>A0A7K1V3E1</accession>
<evidence type="ECO:0000256" key="1">
    <source>
        <dbReference type="SAM" id="MobiDB-lite"/>
    </source>
</evidence>
<evidence type="ECO:0000313" key="3">
    <source>
        <dbReference type="EMBL" id="MVU81027.1"/>
    </source>
</evidence>
<dbReference type="EMBL" id="WRPP01000005">
    <property type="protein sequence ID" value="MVU81027.1"/>
    <property type="molecule type" value="Genomic_DNA"/>
</dbReference>
<proteinExistence type="predicted"/>
<dbReference type="AlphaFoldDB" id="A0A7K1V3E1"/>
<dbReference type="PROSITE" id="PS51257">
    <property type="entry name" value="PROKAR_LIPOPROTEIN"/>
    <property type="match status" value="1"/>
</dbReference>
<feature type="region of interest" description="Disordered" evidence="1">
    <location>
        <begin position="31"/>
        <end position="112"/>
    </location>
</feature>
<reference evidence="3 4" key="1">
    <citation type="submission" date="2019-12" db="EMBL/GenBank/DDBJ databases">
        <title>Nocardia sp. nov. ET3-3 isolated from soil.</title>
        <authorList>
            <person name="Kanchanasin P."/>
            <person name="Tanasupawat S."/>
            <person name="Yuki M."/>
            <person name="Kudo T."/>
        </authorList>
    </citation>
    <scope>NUCLEOTIDE SEQUENCE [LARGE SCALE GENOMIC DNA]</scope>
    <source>
        <strain evidence="3 4">ET3-3</strain>
    </source>
</reference>
<comment type="caution">
    <text evidence="3">The sequence shown here is derived from an EMBL/GenBank/DDBJ whole genome shotgun (WGS) entry which is preliminary data.</text>
</comment>
<organism evidence="3 4">
    <name type="scientific">Nocardia terrae</name>
    <dbReference type="NCBI Taxonomy" id="2675851"/>
    <lineage>
        <taxon>Bacteria</taxon>
        <taxon>Bacillati</taxon>
        <taxon>Actinomycetota</taxon>
        <taxon>Actinomycetes</taxon>
        <taxon>Mycobacteriales</taxon>
        <taxon>Nocardiaceae</taxon>
        <taxon>Nocardia</taxon>
    </lineage>
</organism>
<feature type="compositionally biased region" description="Low complexity" evidence="1">
    <location>
        <begin position="31"/>
        <end position="51"/>
    </location>
</feature>
<protein>
    <submittedName>
        <fullName evidence="3">Uncharacterized protein</fullName>
    </submittedName>
</protein>
<evidence type="ECO:0000313" key="4">
    <source>
        <dbReference type="Proteomes" id="UP000466794"/>
    </source>
</evidence>
<feature type="compositionally biased region" description="Low complexity" evidence="1">
    <location>
        <begin position="60"/>
        <end position="81"/>
    </location>
</feature>
<evidence type="ECO:0000256" key="2">
    <source>
        <dbReference type="SAM" id="SignalP"/>
    </source>
</evidence>
<feature type="compositionally biased region" description="Pro residues" evidence="1">
    <location>
        <begin position="82"/>
        <end position="97"/>
    </location>
</feature>
<keyword evidence="2" id="KW-0732">Signal</keyword>
<sequence>MRTTTSDHRSTPRLAAALLGVALCAAVIGGCSSSPSSSGPSTTTTSTTAPTPTGPGGTQSPGISIPTQPPTVETPSATVPVTPVPTVPVSPTMPPTSPSSGNPPSGTTFPGEGLTAQQAADLQTAVDNGHQPWRLDRVQVAKTFAQSRFGWTNVQTSTGAPMVVFVTNADGSKVALHLIQPATKGDTGIWEVDSGVWS</sequence>
<feature type="compositionally biased region" description="Low complexity" evidence="1">
    <location>
        <begin position="98"/>
        <end position="112"/>
    </location>
</feature>
<feature type="signal peptide" evidence="2">
    <location>
        <begin position="1"/>
        <end position="38"/>
    </location>
</feature>